<evidence type="ECO:0000256" key="1">
    <source>
        <dbReference type="SAM" id="MobiDB-lite"/>
    </source>
</evidence>
<accession>A0AAW1X948</accession>
<sequence length="128" mass="13787">MASILLSILNNKHLSPRVSPSPAPPSLFSLSTNASSFTAALNHAARAQSTARTHPSIHPKSLSGRRCNSRVPKPWELKPPPCKAQLTSSIRYAADHLTPLQLSISAITKQFWNVSSGGRRPLLSVATE</sequence>
<feature type="region of interest" description="Disordered" evidence="1">
    <location>
        <begin position="43"/>
        <end position="80"/>
    </location>
</feature>
<reference evidence="2 3" key="1">
    <citation type="journal article" date="2023" name="G3 (Bethesda)">
        <title>A chromosome-length genome assembly and annotation of blackberry (Rubus argutus, cv. 'Hillquist').</title>
        <authorList>
            <person name="Bruna T."/>
            <person name="Aryal R."/>
            <person name="Dudchenko O."/>
            <person name="Sargent D.J."/>
            <person name="Mead D."/>
            <person name="Buti M."/>
            <person name="Cavallini A."/>
            <person name="Hytonen T."/>
            <person name="Andres J."/>
            <person name="Pham M."/>
            <person name="Weisz D."/>
            <person name="Mascagni F."/>
            <person name="Usai G."/>
            <person name="Natali L."/>
            <person name="Bassil N."/>
            <person name="Fernandez G.E."/>
            <person name="Lomsadze A."/>
            <person name="Armour M."/>
            <person name="Olukolu B."/>
            <person name="Poorten T."/>
            <person name="Britton C."/>
            <person name="Davik J."/>
            <person name="Ashrafi H."/>
            <person name="Aiden E.L."/>
            <person name="Borodovsky M."/>
            <person name="Worthington M."/>
        </authorList>
    </citation>
    <scope>NUCLEOTIDE SEQUENCE [LARGE SCALE GENOMIC DNA]</scope>
    <source>
        <strain evidence="2">PI 553951</strain>
    </source>
</reference>
<dbReference type="Proteomes" id="UP001457282">
    <property type="component" value="Unassembled WGS sequence"/>
</dbReference>
<organism evidence="2 3">
    <name type="scientific">Rubus argutus</name>
    <name type="common">Southern blackberry</name>
    <dbReference type="NCBI Taxonomy" id="59490"/>
    <lineage>
        <taxon>Eukaryota</taxon>
        <taxon>Viridiplantae</taxon>
        <taxon>Streptophyta</taxon>
        <taxon>Embryophyta</taxon>
        <taxon>Tracheophyta</taxon>
        <taxon>Spermatophyta</taxon>
        <taxon>Magnoliopsida</taxon>
        <taxon>eudicotyledons</taxon>
        <taxon>Gunneridae</taxon>
        <taxon>Pentapetalae</taxon>
        <taxon>rosids</taxon>
        <taxon>fabids</taxon>
        <taxon>Rosales</taxon>
        <taxon>Rosaceae</taxon>
        <taxon>Rosoideae</taxon>
        <taxon>Rosoideae incertae sedis</taxon>
        <taxon>Rubus</taxon>
    </lineage>
</organism>
<evidence type="ECO:0000313" key="3">
    <source>
        <dbReference type="Proteomes" id="UP001457282"/>
    </source>
</evidence>
<gene>
    <name evidence="2" type="ORF">M0R45_020066</name>
</gene>
<evidence type="ECO:0000313" key="2">
    <source>
        <dbReference type="EMBL" id="KAK9932844.1"/>
    </source>
</evidence>
<protein>
    <submittedName>
        <fullName evidence="2">Uncharacterized protein</fullName>
    </submittedName>
</protein>
<comment type="caution">
    <text evidence="2">The sequence shown here is derived from an EMBL/GenBank/DDBJ whole genome shotgun (WGS) entry which is preliminary data.</text>
</comment>
<proteinExistence type="predicted"/>
<dbReference type="EMBL" id="JBEDUW010000004">
    <property type="protein sequence ID" value="KAK9932844.1"/>
    <property type="molecule type" value="Genomic_DNA"/>
</dbReference>
<name>A0AAW1X948_RUBAR</name>
<dbReference type="AlphaFoldDB" id="A0AAW1X948"/>
<keyword evidence="3" id="KW-1185">Reference proteome</keyword>